<evidence type="ECO:0008006" key="4">
    <source>
        <dbReference type="Google" id="ProtNLM"/>
    </source>
</evidence>
<name>A0A3S5CQ04_9PLAT</name>
<dbReference type="Proteomes" id="UP000784294">
    <property type="component" value="Unassembled WGS sequence"/>
</dbReference>
<evidence type="ECO:0000256" key="1">
    <source>
        <dbReference type="SAM" id="Phobius"/>
    </source>
</evidence>
<sequence>MPFFHSLKSGGHNQPFHLVCSIESSTEESSLGLFLSFTSTALLTYLLPCLLLVITNTIIFIKLAQLRANRQLLLRARTAYSKPSNSRIMNSSCHSNVESPGILRTAECGTIAKEAHEGNETGADEQVITSSVAKTLPPHNVTLRSKLNGSARPLIWQKQSKRRQCTITSQGSRRRHEVGRELGRVIAQLLLACFYLIFTTPVAVATCYRASLTNDNSNQCQHEFMGHLTRLLTSVKDINYAVNGYLYSIFFQFYRDQMVSILTCGRVNLSQRRQDNWSTTMELKSSALSCALKLGDKSCRSVTNVVQILGDKPSDRHLKLSHTSIARPQDMQGIEKLTLEEAASSKGKLIDEVGQKVITKPGKIQGISSSESKLMGLSEPHKTEYDVSKAEELPETLNSAEGDLSAAVLNSSLLEDFTSTSADTSSNYPVFLIKNVICQKPS</sequence>
<gene>
    <name evidence="2" type="ORF">PXEA_LOCUS20434</name>
</gene>
<keyword evidence="1" id="KW-1133">Transmembrane helix</keyword>
<dbReference type="EMBL" id="CAAALY010084154">
    <property type="protein sequence ID" value="VEL26994.1"/>
    <property type="molecule type" value="Genomic_DNA"/>
</dbReference>
<keyword evidence="1" id="KW-0472">Membrane</keyword>
<proteinExistence type="predicted"/>
<reference evidence="2" key="1">
    <citation type="submission" date="2018-11" db="EMBL/GenBank/DDBJ databases">
        <authorList>
            <consortium name="Pathogen Informatics"/>
        </authorList>
    </citation>
    <scope>NUCLEOTIDE SEQUENCE</scope>
</reference>
<feature type="transmembrane region" description="Helical" evidence="1">
    <location>
        <begin position="182"/>
        <end position="204"/>
    </location>
</feature>
<feature type="transmembrane region" description="Helical" evidence="1">
    <location>
        <begin position="33"/>
        <end position="61"/>
    </location>
</feature>
<evidence type="ECO:0000313" key="3">
    <source>
        <dbReference type="Proteomes" id="UP000784294"/>
    </source>
</evidence>
<comment type="caution">
    <text evidence="2">The sequence shown here is derived from an EMBL/GenBank/DDBJ whole genome shotgun (WGS) entry which is preliminary data.</text>
</comment>
<protein>
    <recommendedName>
        <fullName evidence="4">G-protein coupled receptors family 1 profile domain-containing protein</fullName>
    </recommendedName>
</protein>
<dbReference type="Gene3D" id="1.20.1070.10">
    <property type="entry name" value="Rhodopsin 7-helix transmembrane proteins"/>
    <property type="match status" value="1"/>
</dbReference>
<keyword evidence="3" id="KW-1185">Reference proteome</keyword>
<dbReference type="SUPFAM" id="SSF81321">
    <property type="entry name" value="Family A G protein-coupled receptor-like"/>
    <property type="match status" value="1"/>
</dbReference>
<evidence type="ECO:0000313" key="2">
    <source>
        <dbReference type="EMBL" id="VEL26994.1"/>
    </source>
</evidence>
<dbReference type="OrthoDB" id="9990906at2759"/>
<accession>A0A3S5CQ04</accession>
<keyword evidence="1" id="KW-0812">Transmembrane</keyword>
<dbReference type="AlphaFoldDB" id="A0A3S5CQ04"/>
<organism evidence="2 3">
    <name type="scientific">Protopolystoma xenopodis</name>
    <dbReference type="NCBI Taxonomy" id="117903"/>
    <lineage>
        <taxon>Eukaryota</taxon>
        <taxon>Metazoa</taxon>
        <taxon>Spiralia</taxon>
        <taxon>Lophotrochozoa</taxon>
        <taxon>Platyhelminthes</taxon>
        <taxon>Monogenea</taxon>
        <taxon>Polyopisthocotylea</taxon>
        <taxon>Polystomatidea</taxon>
        <taxon>Polystomatidae</taxon>
        <taxon>Protopolystoma</taxon>
    </lineage>
</organism>